<dbReference type="SUPFAM" id="SSF69318">
    <property type="entry name" value="Integrin alpha N-terminal domain"/>
    <property type="match status" value="3"/>
</dbReference>
<keyword evidence="3" id="KW-1185">Reference proteome</keyword>
<feature type="chain" id="PRO_5001496784" description="VCBS repeat-containing protein" evidence="1">
    <location>
        <begin position="21"/>
        <end position="893"/>
    </location>
</feature>
<dbReference type="InterPro" id="IPR028994">
    <property type="entry name" value="Integrin_alpha_N"/>
</dbReference>
<proteinExistence type="predicted"/>
<gene>
    <name evidence="2" type="ORF">CAP_7429</name>
</gene>
<name>A0A017SYP6_9BACT</name>
<protein>
    <recommendedName>
        <fullName evidence="4">VCBS repeat-containing protein</fullName>
    </recommendedName>
</protein>
<dbReference type="STRING" id="1192034.CAP_7429"/>
<comment type="caution">
    <text evidence="2">The sequence shown here is derived from an EMBL/GenBank/DDBJ whole genome shotgun (WGS) entry which is preliminary data.</text>
</comment>
<organism evidence="2 3">
    <name type="scientific">Chondromyces apiculatus DSM 436</name>
    <dbReference type="NCBI Taxonomy" id="1192034"/>
    <lineage>
        <taxon>Bacteria</taxon>
        <taxon>Pseudomonadati</taxon>
        <taxon>Myxococcota</taxon>
        <taxon>Polyangia</taxon>
        <taxon>Polyangiales</taxon>
        <taxon>Polyangiaceae</taxon>
        <taxon>Chondromyces</taxon>
    </lineage>
</organism>
<evidence type="ECO:0000256" key="1">
    <source>
        <dbReference type="SAM" id="SignalP"/>
    </source>
</evidence>
<dbReference type="AlphaFoldDB" id="A0A017SYP6"/>
<accession>A0A017SYP6</accession>
<feature type="signal peptide" evidence="1">
    <location>
        <begin position="1"/>
        <end position="20"/>
    </location>
</feature>
<dbReference type="eggNOG" id="ENOG5031DCF">
    <property type="taxonomic scope" value="Bacteria"/>
</dbReference>
<evidence type="ECO:0008006" key="4">
    <source>
        <dbReference type="Google" id="ProtNLM"/>
    </source>
</evidence>
<sequence length="893" mass="93104">MRRFCIAALLVGLGLLGASCAELEEVEPGVCGNRVLDPDEACDGEDGTGFACHEGGPDACRYECKEGSCPPGYSCDLEVQVCRAPSGQFMTSQRIASGAALRLLAADMDNDGAEDIVSVGEASVAVHYLGSEGQYLSTVEVSTSPLLPALSDLTGSGGTDLILHLGVGLGVLKGETDRTLGSTLFENFPLPVKVQPGTELSIQQVMAVDAVSTNVGDEILAIARTESSNGTLHTKLVARRFGSSDEIKLLEMDGAQFGNLVEPVASGRVRPGDPCEHIVMAFEGRDDVRLYAPCNALGDWNSGTVLPEDIPLPQGHVVWGGVFLADVDADGELELIAGSQGATSEERRYTVYDSNASGDFTMTAWFEVVIVNGEDDRGCVGITDSERIVGPLLGVVDVDDDGRADFVDAFGVLTWDGAVKERSVCSFSRLWKQAVAGRFNLDVYPDVALVSADDEGSSVQVSIGAGGGQTNDFTFPIPSAVQRVFVGDVDGDVIDDLIVWHAAEPAVSEGASDAGGEQISVLFGRVAGGPEAPVTVGGLGSIQHIAVGRTLNPDGIDDINIVFDSGGKPVLSAVPGDPSRHLRSPLLLFQGDTLESLSLPLRIAGASVDAELPADMVVLGTASFDTPGGPPSNPKLDLALWAIRGSTLESFEPAIVAALPDAVGSGDDGLALAVLRATPQTGAVGPDKVVIFHGSKGTYRLAVVQMGEGLATPAWQEVILPGSTGGEASLGLARVDDALGNREQIVDVDGDGQQDVALLTAHGVAVFWGSDLSAEPSESMSVTPAVFLGRESAPTSDDEGVEVRDFQFINLDMDPEPELVMMTSQGLRVFDVDPAARMTRPQPSGESFALIVDAPLDATLLAMDVNSDGLDDLVFGRKDGVFVMQARQAGGVQ</sequence>
<evidence type="ECO:0000313" key="2">
    <source>
        <dbReference type="EMBL" id="EYF02089.1"/>
    </source>
</evidence>
<dbReference type="Proteomes" id="UP000019678">
    <property type="component" value="Unassembled WGS sequence"/>
</dbReference>
<evidence type="ECO:0000313" key="3">
    <source>
        <dbReference type="Proteomes" id="UP000019678"/>
    </source>
</evidence>
<dbReference type="PROSITE" id="PS51257">
    <property type="entry name" value="PROKAR_LIPOPROTEIN"/>
    <property type="match status" value="1"/>
</dbReference>
<dbReference type="EMBL" id="ASRX01000066">
    <property type="protein sequence ID" value="EYF02089.1"/>
    <property type="molecule type" value="Genomic_DNA"/>
</dbReference>
<reference evidence="2 3" key="1">
    <citation type="submission" date="2013-05" db="EMBL/GenBank/DDBJ databases">
        <title>Genome assembly of Chondromyces apiculatus DSM 436.</title>
        <authorList>
            <person name="Sharma G."/>
            <person name="Khatri I."/>
            <person name="Kaur C."/>
            <person name="Mayilraj S."/>
            <person name="Subramanian S."/>
        </authorList>
    </citation>
    <scope>NUCLEOTIDE SEQUENCE [LARGE SCALE GENOMIC DNA]</scope>
    <source>
        <strain evidence="2 3">DSM 436</strain>
    </source>
</reference>
<dbReference type="OrthoDB" id="5520915at2"/>
<keyword evidence="1" id="KW-0732">Signal</keyword>
<dbReference type="RefSeq" id="WP_156041352.1">
    <property type="nucleotide sequence ID" value="NZ_ASRX01000066.1"/>
</dbReference>